<dbReference type="PANTHER" id="PTHR33355">
    <property type="entry name" value="WALL-ASSOCIATED RECEPTOR KINASE CARBOXY-TERMINAL PROTEIN-RELATED"/>
    <property type="match status" value="1"/>
</dbReference>
<feature type="chain" id="PRO_5043777629" description="Wall-associated receptor kinase galacturonan-binding domain-containing protein" evidence="3">
    <location>
        <begin position="24"/>
        <end position="215"/>
    </location>
</feature>
<comment type="caution">
    <text evidence="5">The sequence shown here is derived from an EMBL/GenBank/DDBJ whole genome shotgun (WGS) entry which is preliminary data.</text>
</comment>
<keyword evidence="6" id="KW-1185">Reference proteome</keyword>
<evidence type="ECO:0000259" key="4">
    <source>
        <dbReference type="Pfam" id="PF13947"/>
    </source>
</evidence>
<proteinExistence type="predicted"/>
<dbReference type="InterPro" id="IPR025287">
    <property type="entry name" value="WAK_GUB"/>
</dbReference>
<evidence type="ECO:0000256" key="1">
    <source>
        <dbReference type="ARBA" id="ARBA00004167"/>
    </source>
</evidence>
<dbReference type="Proteomes" id="UP001459277">
    <property type="component" value="Unassembled WGS sequence"/>
</dbReference>
<protein>
    <recommendedName>
        <fullName evidence="4">Wall-associated receptor kinase galacturonan-binding domain-containing protein</fullName>
    </recommendedName>
</protein>
<dbReference type="GO" id="GO:0016020">
    <property type="term" value="C:membrane"/>
    <property type="evidence" value="ECO:0007669"/>
    <property type="project" value="UniProtKB-SubCell"/>
</dbReference>
<dbReference type="EMBL" id="JAZDWU010000005">
    <property type="protein sequence ID" value="KAL0003193.1"/>
    <property type="molecule type" value="Genomic_DNA"/>
</dbReference>
<evidence type="ECO:0000256" key="2">
    <source>
        <dbReference type="ARBA" id="ARBA00022729"/>
    </source>
</evidence>
<evidence type="ECO:0000313" key="6">
    <source>
        <dbReference type="Proteomes" id="UP001459277"/>
    </source>
</evidence>
<sequence length="215" mass="23382">MVATHKLFIFTFAALLLILTTSAQQQQQQCSDCGNTSVPYPLSTAPTCGDQSYKIRCDAGRLLFDTVNNTYPITSVNPTNQRLVIKPATLSSNDTCVTSDIVYEGIQLNSSLPFNITSSNTILYLNCTETLLLSPLNCTSASLCHVYANQTDSVAPCRDAGLCCTFRTGGSSTEYRIRVREAGCSAYTSFVNLDPNLPVDRWPEPGLEIQWALGG</sequence>
<organism evidence="5 6">
    <name type="scientific">Lithocarpus litseifolius</name>
    <dbReference type="NCBI Taxonomy" id="425828"/>
    <lineage>
        <taxon>Eukaryota</taxon>
        <taxon>Viridiplantae</taxon>
        <taxon>Streptophyta</taxon>
        <taxon>Embryophyta</taxon>
        <taxon>Tracheophyta</taxon>
        <taxon>Spermatophyta</taxon>
        <taxon>Magnoliopsida</taxon>
        <taxon>eudicotyledons</taxon>
        <taxon>Gunneridae</taxon>
        <taxon>Pentapetalae</taxon>
        <taxon>rosids</taxon>
        <taxon>fabids</taxon>
        <taxon>Fagales</taxon>
        <taxon>Fagaceae</taxon>
        <taxon>Lithocarpus</taxon>
    </lineage>
</organism>
<feature type="domain" description="Wall-associated receptor kinase galacturonan-binding" evidence="4">
    <location>
        <begin position="30"/>
        <end position="85"/>
    </location>
</feature>
<name>A0AAW2D074_9ROSI</name>
<reference evidence="5 6" key="1">
    <citation type="submission" date="2024-01" db="EMBL/GenBank/DDBJ databases">
        <title>A telomere-to-telomere, gap-free genome of sweet tea (Lithocarpus litseifolius).</title>
        <authorList>
            <person name="Zhou J."/>
        </authorList>
    </citation>
    <scope>NUCLEOTIDE SEQUENCE [LARGE SCALE GENOMIC DNA]</scope>
    <source>
        <strain evidence="5">Zhou-2022a</strain>
        <tissue evidence="5">Leaf</tissue>
    </source>
</reference>
<dbReference type="AlphaFoldDB" id="A0AAW2D074"/>
<feature type="signal peptide" evidence="3">
    <location>
        <begin position="1"/>
        <end position="23"/>
    </location>
</feature>
<evidence type="ECO:0000256" key="3">
    <source>
        <dbReference type="SAM" id="SignalP"/>
    </source>
</evidence>
<keyword evidence="2 3" id="KW-0732">Signal</keyword>
<dbReference type="PANTHER" id="PTHR33355:SF15">
    <property type="entry name" value="WALL-ASSOCIATED RECEPTOR KINASE GALACTURONAN-BINDING DOMAIN-CONTAINING PROTEIN"/>
    <property type="match status" value="1"/>
</dbReference>
<accession>A0AAW2D074</accession>
<dbReference type="GO" id="GO:0030247">
    <property type="term" value="F:polysaccharide binding"/>
    <property type="evidence" value="ECO:0007669"/>
    <property type="project" value="InterPro"/>
</dbReference>
<comment type="subcellular location">
    <subcellularLocation>
        <location evidence="1">Membrane</location>
        <topology evidence="1">Single-pass membrane protein</topology>
    </subcellularLocation>
</comment>
<evidence type="ECO:0000313" key="5">
    <source>
        <dbReference type="EMBL" id="KAL0003193.1"/>
    </source>
</evidence>
<dbReference type="Pfam" id="PF13947">
    <property type="entry name" value="GUB_WAK_bind"/>
    <property type="match status" value="1"/>
</dbReference>
<gene>
    <name evidence="5" type="ORF">SO802_016974</name>
</gene>